<dbReference type="GO" id="GO:0003677">
    <property type="term" value="F:DNA binding"/>
    <property type="evidence" value="ECO:0007669"/>
    <property type="project" value="TreeGrafter"/>
</dbReference>
<dbReference type="GO" id="GO:0071949">
    <property type="term" value="F:FAD binding"/>
    <property type="evidence" value="ECO:0007669"/>
    <property type="project" value="TreeGrafter"/>
</dbReference>
<dbReference type="SUPFAM" id="SSF52425">
    <property type="entry name" value="Cryptochrome/photolyase, N-terminal domain"/>
    <property type="match status" value="1"/>
</dbReference>
<comment type="similarity">
    <text evidence="2">Belongs to the DNA photolyase class-1 family.</text>
</comment>
<dbReference type="HOGENOM" id="CLU_010348_2_0_6"/>
<sequence>MNLMWLRRDLRIDDNPALIAALQSGPTQALFIATPEQWQQHDMAPIQVDFIERHLNLLAEQLAKYGIPLTVLTVPNYASCTIALKEFCHTQQISQIFANQEVELNECIRDRQILAAGLNLTLYEADVIVPKGTVKTGKGDMFHVFTPFRNAWVKQLQQHSIKTSSHPSEVLTHYQSIRAEKIVLEATKKSSEKWPLVSDIKKHVMPEFLQTKHADYKQYRDFPALKGTSGVSPYLAIGALSSKMLASQVLQHVPFILDNAKADIFCWLNELAWRDFYKHLLFAYPNLIKGITFSEKYSNLNWPNSNEYFIAWCEGRTGYPLVDAAMRQLRQTGWMHNRLRMVVASFLTKHLLVDWRLGEQFFMQHLIDGDFSANNGGWQWAAGTGCDAQPYFRIFNPITQSEKFDPDGSFIRKYLPELSNVPVKYIHLPHSYLAATGQSECYWPAIVEHSQARQIALAFYKQQLGAPENDSNARN</sequence>
<dbReference type="InterPro" id="IPR005101">
    <property type="entry name" value="Cryptochr/Photolyase_FAD-bd"/>
</dbReference>
<dbReference type="PROSITE" id="PS00394">
    <property type="entry name" value="DNA_PHOTOLYASES_1_1"/>
    <property type="match status" value="1"/>
</dbReference>
<dbReference type="InterPro" id="IPR018394">
    <property type="entry name" value="DNA_photolyase_1_CS_C"/>
</dbReference>
<dbReference type="Gene3D" id="1.25.40.80">
    <property type="match status" value="1"/>
</dbReference>
<evidence type="ECO:0000256" key="1">
    <source>
        <dbReference type="ARBA" id="ARBA00001932"/>
    </source>
</evidence>
<evidence type="ECO:0000256" key="9">
    <source>
        <dbReference type="ARBA" id="ARBA00033999"/>
    </source>
</evidence>
<dbReference type="FunFam" id="1.10.579.10:FF:000003">
    <property type="entry name" value="Deoxyribodipyrimidine photo-lyase"/>
    <property type="match status" value="1"/>
</dbReference>
<feature type="binding site" evidence="12">
    <location>
        <position position="216"/>
    </location>
    <ligand>
        <name>FAD</name>
        <dbReference type="ChEBI" id="CHEBI:57692"/>
    </ligand>
</feature>
<dbReference type="PROSITE" id="PS00691">
    <property type="entry name" value="DNA_PHOTOLYASES_1_2"/>
    <property type="match status" value="1"/>
</dbReference>
<feature type="site" description="Electron transfer via tryptophanyl radical" evidence="13">
    <location>
        <position position="355"/>
    </location>
</feature>
<dbReference type="eggNOG" id="COG0415">
    <property type="taxonomic scope" value="Bacteria"/>
</dbReference>
<gene>
    <name evidence="16" type="ORF">PTD2_02426</name>
</gene>
<evidence type="ECO:0000313" key="17">
    <source>
        <dbReference type="Proteomes" id="UP000006201"/>
    </source>
</evidence>
<dbReference type="NCBIfam" id="NF007955">
    <property type="entry name" value="PRK10674.1"/>
    <property type="match status" value="1"/>
</dbReference>
<evidence type="ECO:0000259" key="15">
    <source>
        <dbReference type="PROSITE" id="PS51645"/>
    </source>
</evidence>
<comment type="caution">
    <text evidence="16">The sequence shown here is derived from an EMBL/GenBank/DDBJ whole genome shotgun (WGS) entry which is preliminary data.</text>
</comment>
<evidence type="ECO:0000256" key="8">
    <source>
        <dbReference type="ARBA" id="ARBA00031671"/>
    </source>
</evidence>
<feature type="binding site" evidence="12">
    <location>
        <position position="267"/>
    </location>
    <ligand>
        <name>FAD</name>
        <dbReference type="ChEBI" id="CHEBI:57692"/>
    </ligand>
</feature>
<evidence type="ECO:0000256" key="5">
    <source>
        <dbReference type="ARBA" id="ARBA00022630"/>
    </source>
</evidence>
<evidence type="ECO:0000256" key="2">
    <source>
        <dbReference type="ARBA" id="ARBA00005862"/>
    </source>
</evidence>
<evidence type="ECO:0000256" key="13">
    <source>
        <dbReference type="PIRSR" id="PIRSR602081-2"/>
    </source>
</evidence>
<dbReference type="PROSITE" id="PS51645">
    <property type="entry name" value="PHR_CRY_ALPHA_BETA"/>
    <property type="match status" value="1"/>
</dbReference>
<comment type="catalytic activity">
    <reaction evidence="9">
        <text>cyclobutadipyrimidine (in DNA) = 2 pyrimidine residues (in DNA).</text>
        <dbReference type="EC" id="4.1.99.3"/>
    </reaction>
</comment>
<feature type="domain" description="Photolyase/cryptochrome alpha/beta" evidence="15">
    <location>
        <begin position="1"/>
        <end position="128"/>
    </location>
</feature>
<evidence type="ECO:0000313" key="16">
    <source>
        <dbReference type="EMBL" id="EAR30388.1"/>
    </source>
</evidence>
<feature type="site" description="Electron transfer via tryptophanyl radical" evidence="13">
    <location>
        <position position="302"/>
    </location>
</feature>
<evidence type="ECO:0000256" key="10">
    <source>
        <dbReference type="ARBA" id="ARBA00059220"/>
    </source>
</evidence>
<dbReference type="InterPro" id="IPR002081">
    <property type="entry name" value="Cryptochrome/DNA_photolyase_1"/>
</dbReference>
<evidence type="ECO:0000256" key="12">
    <source>
        <dbReference type="PIRSR" id="PIRSR602081-1"/>
    </source>
</evidence>
<dbReference type="STRING" id="87626.PTD2_02426"/>
<keyword evidence="5 12" id="KW-0285">Flavoprotein</keyword>
<dbReference type="RefSeq" id="WP_009836686.1">
    <property type="nucleotide sequence ID" value="NZ_AAOH01000001.1"/>
</dbReference>
<comment type="similarity">
    <text evidence="14">Belongs to the DNA photolyase family.</text>
</comment>
<dbReference type="Gene3D" id="1.10.579.10">
    <property type="entry name" value="DNA Cyclobutane Dipyrimidine Photolyase, subunit A, domain 3"/>
    <property type="match status" value="1"/>
</dbReference>
<dbReference type="GO" id="GO:0000719">
    <property type="term" value="P:photoreactive repair"/>
    <property type="evidence" value="ECO:0007669"/>
    <property type="project" value="UniProtKB-ARBA"/>
</dbReference>
<feature type="binding site" evidence="12">
    <location>
        <begin position="270"/>
        <end position="277"/>
    </location>
    <ligand>
        <name>FAD</name>
        <dbReference type="ChEBI" id="CHEBI:57692"/>
    </ligand>
</feature>
<dbReference type="InterPro" id="IPR006050">
    <property type="entry name" value="DNA_photolyase_N"/>
</dbReference>
<dbReference type="OrthoDB" id="9772484at2"/>
<dbReference type="InterPro" id="IPR036155">
    <property type="entry name" value="Crypto/Photolyase_N_sf"/>
</dbReference>
<evidence type="ECO:0000256" key="11">
    <source>
        <dbReference type="ARBA" id="ARBA00083107"/>
    </source>
</evidence>
<dbReference type="EC" id="4.1.99.3" evidence="3"/>
<dbReference type="Proteomes" id="UP000006201">
    <property type="component" value="Unassembled WGS sequence"/>
</dbReference>
<dbReference type="PANTHER" id="PTHR11455:SF9">
    <property type="entry name" value="CRYPTOCHROME CIRCADIAN CLOCK 5 ISOFORM X1"/>
    <property type="match status" value="1"/>
</dbReference>
<dbReference type="InterPro" id="IPR036134">
    <property type="entry name" value="Crypto/Photolyase_FAD-like_sf"/>
</dbReference>
<keyword evidence="6 12" id="KW-0274">FAD</keyword>
<organism evidence="16 17">
    <name type="scientific">Pseudoalteromonas tunicata D2</name>
    <dbReference type="NCBI Taxonomy" id="87626"/>
    <lineage>
        <taxon>Bacteria</taxon>
        <taxon>Pseudomonadati</taxon>
        <taxon>Pseudomonadota</taxon>
        <taxon>Gammaproteobacteria</taxon>
        <taxon>Alteromonadales</taxon>
        <taxon>Pseudoalteromonadaceae</taxon>
        <taxon>Pseudoalteromonas</taxon>
    </lineage>
</organism>
<dbReference type="Gene3D" id="3.40.50.620">
    <property type="entry name" value="HUPs"/>
    <property type="match status" value="1"/>
</dbReference>
<protein>
    <recommendedName>
        <fullName evidence="4">Deoxyribodipyrimidine photo-lyase</fullName>
        <ecNumber evidence="3">4.1.99.3</ecNumber>
    </recommendedName>
    <alternativeName>
        <fullName evidence="8">DNA photolyase</fullName>
    </alternativeName>
    <alternativeName>
        <fullName evidence="11">Photoreactivating enzyme</fullName>
    </alternativeName>
</protein>
<name>A4C4A6_9GAMM</name>
<feature type="binding site" evidence="12">
    <location>
        <begin position="228"/>
        <end position="232"/>
    </location>
    <ligand>
        <name>FAD</name>
        <dbReference type="ChEBI" id="CHEBI:57692"/>
    </ligand>
</feature>
<accession>A4C4A6</accession>
<dbReference type="PRINTS" id="PR00147">
    <property type="entry name" value="DNAPHOTLYASE"/>
</dbReference>
<evidence type="ECO:0000256" key="14">
    <source>
        <dbReference type="RuleBase" id="RU004182"/>
    </source>
</evidence>
<evidence type="ECO:0000256" key="4">
    <source>
        <dbReference type="ARBA" id="ARBA00014046"/>
    </source>
</evidence>
<dbReference type="EMBL" id="AAOH01000001">
    <property type="protein sequence ID" value="EAR30388.1"/>
    <property type="molecule type" value="Genomic_DNA"/>
</dbReference>
<evidence type="ECO:0000256" key="6">
    <source>
        <dbReference type="ARBA" id="ARBA00022827"/>
    </source>
</evidence>
<keyword evidence="16" id="KW-0456">Lyase</keyword>
<dbReference type="AlphaFoldDB" id="A4C4A6"/>
<feature type="site" description="Electron transfer via tryptophanyl radical" evidence="13">
    <location>
        <position position="378"/>
    </location>
</feature>
<dbReference type="Pfam" id="PF00875">
    <property type="entry name" value="DNA_photolyase"/>
    <property type="match status" value="1"/>
</dbReference>
<reference evidence="16 17" key="1">
    <citation type="submission" date="2006-02" db="EMBL/GenBank/DDBJ databases">
        <authorList>
            <person name="Moran M.A."/>
            <person name="Kjelleberg S."/>
            <person name="Egan S."/>
            <person name="Saunders N."/>
            <person name="Thomas T."/>
            <person name="Ferriera S."/>
            <person name="Johnson J."/>
            <person name="Kravitz S."/>
            <person name="Halpern A."/>
            <person name="Remington K."/>
            <person name="Beeson K."/>
            <person name="Tran B."/>
            <person name="Rogers Y.-H."/>
            <person name="Friedman R."/>
            <person name="Venter J.C."/>
        </authorList>
    </citation>
    <scope>NUCLEOTIDE SEQUENCE [LARGE SCALE GENOMIC DNA]</scope>
    <source>
        <strain evidence="16 17">D2</strain>
    </source>
</reference>
<dbReference type="InterPro" id="IPR014729">
    <property type="entry name" value="Rossmann-like_a/b/a_fold"/>
</dbReference>
<dbReference type="GO" id="GO:0009416">
    <property type="term" value="P:response to light stimulus"/>
    <property type="evidence" value="ECO:0007669"/>
    <property type="project" value="TreeGrafter"/>
</dbReference>
<dbReference type="PANTHER" id="PTHR11455">
    <property type="entry name" value="CRYPTOCHROME"/>
    <property type="match status" value="1"/>
</dbReference>
<dbReference type="Pfam" id="PF03441">
    <property type="entry name" value="FAD_binding_7"/>
    <property type="match status" value="1"/>
</dbReference>
<dbReference type="GO" id="GO:0003904">
    <property type="term" value="F:deoxyribodipyrimidine photo-lyase activity"/>
    <property type="evidence" value="ECO:0007669"/>
    <property type="project" value="UniProtKB-EC"/>
</dbReference>
<keyword evidence="17" id="KW-1185">Reference proteome</keyword>
<comment type="function">
    <text evidence="10">Involved in repair of UV radiation-induced DNA damage. Catalyzes the light-dependent monomerization (300-600 nm) of cyclobutyl pyrimidine dimers (in cis-syn configuration), which are formed between adjacent bases on the same DNA strand upon exposure to ultraviolet radiation.</text>
</comment>
<proteinExistence type="inferred from homology"/>
<comment type="cofactor">
    <cofactor evidence="1">
        <name>(6R)-5,10-methylene-5,6,7,8-tetrahydrofolate</name>
        <dbReference type="ChEBI" id="CHEBI:15636"/>
    </cofactor>
</comment>
<dbReference type="SUPFAM" id="SSF48173">
    <property type="entry name" value="Cryptochrome/photolyase FAD-binding domain"/>
    <property type="match status" value="1"/>
</dbReference>
<evidence type="ECO:0000256" key="3">
    <source>
        <dbReference type="ARBA" id="ARBA00013149"/>
    </source>
</evidence>
<keyword evidence="7 14" id="KW-0157">Chromophore</keyword>
<feature type="binding site" evidence="12">
    <location>
        <begin position="368"/>
        <end position="370"/>
    </location>
    <ligand>
        <name>FAD</name>
        <dbReference type="ChEBI" id="CHEBI:57692"/>
    </ligand>
</feature>
<evidence type="ECO:0000256" key="7">
    <source>
        <dbReference type="ARBA" id="ARBA00022991"/>
    </source>
</evidence>
<comment type="cofactor">
    <cofactor evidence="12">
        <name>FAD</name>
        <dbReference type="ChEBI" id="CHEBI:57692"/>
    </cofactor>
    <text evidence="12">Binds 1 FAD per subunit.</text>
</comment>